<sequence>MMPLLLFVYGRFFNDAIRIQIPYVRIFLQLLQIAIPALIGLGLRIWKPNLAMKLAKLAGPVFKFKIVFFLTVGVYVNWSLFRLLGAYPLLILICALLPWLGFCIGSLFVFILRQPCQSIITVALETGIQNTGIAILVLLYVMPKPTGELGAIMPIAVAQLTPIPLYLIYSSILIKRKCCKQQKISNKIETPVTTEMSNNCNHDVTKTENDTSVPQTKVP</sequence>
<keyword evidence="2" id="KW-0472">Membrane</keyword>
<protein>
    <submittedName>
        <fullName evidence="4">Uncharacterized protein</fullName>
    </submittedName>
</protein>
<organism evidence="3 4">
    <name type="scientific">Schistosoma rodhaini</name>
    <dbReference type="NCBI Taxonomy" id="6188"/>
    <lineage>
        <taxon>Eukaryota</taxon>
        <taxon>Metazoa</taxon>
        <taxon>Spiralia</taxon>
        <taxon>Lophotrochozoa</taxon>
        <taxon>Platyhelminthes</taxon>
        <taxon>Trematoda</taxon>
        <taxon>Digenea</taxon>
        <taxon>Strigeidida</taxon>
        <taxon>Schistosomatoidea</taxon>
        <taxon>Schistosomatidae</taxon>
        <taxon>Schistosoma</taxon>
    </lineage>
</organism>
<reference evidence="3" key="1">
    <citation type="submission" date="2022-06" db="EMBL/GenBank/DDBJ databases">
        <authorList>
            <person name="Berger JAMES D."/>
            <person name="Berger JAMES D."/>
        </authorList>
    </citation>
    <scope>NUCLEOTIDE SEQUENCE [LARGE SCALE GENOMIC DNA]</scope>
</reference>
<dbReference type="WBParaSite" id="SRDH1_52870.1">
    <property type="protein sequence ID" value="SRDH1_52870.1"/>
    <property type="gene ID" value="SRDH1_52870"/>
</dbReference>
<dbReference type="PANTHER" id="PTHR10361:SF28">
    <property type="entry name" value="P3 PROTEIN-RELATED"/>
    <property type="match status" value="1"/>
</dbReference>
<evidence type="ECO:0000313" key="4">
    <source>
        <dbReference type="WBParaSite" id="SRDH1_52870.1"/>
    </source>
</evidence>
<feature type="transmembrane region" description="Helical" evidence="2">
    <location>
        <begin position="119"/>
        <end position="140"/>
    </location>
</feature>
<feature type="compositionally biased region" description="Polar residues" evidence="1">
    <location>
        <begin position="210"/>
        <end position="219"/>
    </location>
</feature>
<feature type="transmembrane region" description="Helical" evidence="2">
    <location>
        <begin position="87"/>
        <end position="112"/>
    </location>
</feature>
<dbReference type="Proteomes" id="UP000050792">
    <property type="component" value="Unassembled WGS sequence"/>
</dbReference>
<accession>A0AA85FJ65</accession>
<keyword evidence="2" id="KW-0812">Transmembrane</keyword>
<evidence type="ECO:0000256" key="1">
    <source>
        <dbReference type="SAM" id="MobiDB-lite"/>
    </source>
</evidence>
<keyword evidence="3" id="KW-1185">Reference proteome</keyword>
<feature type="transmembrane region" description="Helical" evidence="2">
    <location>
        <begin position="152"/>
        <end position="174"/>
    </location>
</feature>
<feature type="transmembrane region" description="Helical" evidence="2">
    <location>
        <begin position="64"/>
        <end position="81"/>
    </location>
</feature>
<reference evidence="4" key="2">
    <citation type="submission" date="2023-11" db="UniProtKB">
        <authorList>
            <consortium name="WormBaseParasite"/>
        </authorList>
    </citation>
    <scope>IDENTIFICATION</scope>
</reference>
<evidence type="ECO:0000256" key="2">
    <source>
        <dbReference type="SAM" id="Phobius"/>
    </source>
</evidence>
<dbReference type="PANTHER" id="PTHR10361">
    <property type="entry name" value="SODIUM-BILE ACID COTRANSPORTER"/>
    <property type="match status" value="1"/>
</dbReference>
<feature type="region of interest" description="Disordered" evidence="1">
    <location>
        <begin position="198"/>
        <end position="219"/>
    </location>
</feature>
<keyword evidence="2" id="KW-1133">Transmembrane helix</keyword>
<dbReference type="AlphaFoldDB" id="A0AA85FJ65"/>
<dbReference type="Gene3D" id="1.20.1530.20">
    <property type="match status" value="1"/>
</dbReference>
<evidence type="ECO:0000313" key="3">
    <source>
        <dbReference type="Proteomes" id="UP000050792"/>
    </source>
</evidence>
<feature type="transmembrane region" description="Helical" evidence="2">
    <location>
        <begin position="20"/>
        <end position="43"/>
    </location>
</feature>
<proteinExistence type="predicted"/>
<name>A0AA85FJ65_9TREM</name>
<dbReference type="InterPro" id="IPR004710">
    <property type="entry name" value="Bilac:Na_transpt"/>
</dbReference>
<dbReference type="InterPro" id="IPR038770">
    <property type="entry name" value="Na+/solute_symporter_sf"/>
</dbReference>